<gene>
    <name evidence="6" type="ORF">EV671_1009178</name>
</gene>
<keyword evidence="6" id="KW-0282">Flagellum</keyword>
<protein>
    <recommendedName>
        <fullName evidence="4">Flagella basal body P-ring formation protein FlgA</fullName>
    </recommendedName>
</protein>
<organism evidence="6 7">
    <name type="scientific">Roseateles saccharophilus</name>
    <name type="common">Pseudomonas saccharophila</name>
    <dbReference type="NCBI Taxonomy" id="304"/>
    <lineage>
        <taxon>Bacteria</taxon>
        <taxon>Pseudomonadati</taxon>
        <taxon>Pseudomonadota</taxon>
        <taxon>Betaproteobacteria</taxon>
        <taxon>Burkholderiales</taxon>
        <taxon>Sphaerotilaceae</taxon>
        <taxon>Roseateles</taxon>
    </lineage>
</organism>
<evidence type="ECO:0000313" key="6">
    <source>
        <dbReference type="EMBL" id="TCU98902.1"/>
    </source>
</evidence>
<dbReference type="Gene3D" id="2.30.30.760">
    <property type="match status" value="1"/>
</dbReference>
<comment type="function">
    <text evidence="4">Involved in the assembly process of the P-ring formation. It may associate with FlgF on the rod constituting a structure essential for the P-ring assembly or may act as a modulator protein for the P-ring assembly.</text>
</comment>
<sequence>MLRRTAFLLCLLLAGRAVWAQSVPQTPLDPALIERVRQLAETAARATAPPGTRVAVEIGALDARLRLAPCRQVQPYLPPGMAAWGRSRIGLRCTDGAVRWNVTLPVRVAVFGRAVVASGPLPAGVNLSQEQLALADIDIAAEPGAVFTDPAQLVGRVLARPLGAADAVRVPALKARQWFAAGETVQVRLAGEGFAVASEAQALGAGIEGQEVRVRFGSGRVASGRAVGERRVELLL</sequence>
<dbReference type="InterPro" id="IPR041231">
    <property type="entry name" value="FlgA_N"/>
</dbReference>
<feature type="domain" description="SAF" evidence="5">
    <location>
        <begin position="112"/>
        <end position="174"/>
    </location>
</feature>
<dbReference type="PANTHER" id="PTHR36307">
    <property type="entry name" value="FLAGELLA BASAL BODY P-RING FORMATION PROTEIN FLGA"/>
    <property type="match status" value="1"/>
</dbReference>
<dbReference type="CDD" id="cd11614">
    <property type="entry name" value="SAF_CpaB_FlgA_like"/>
    <property type="match status" value="1"/>
</dbReference>
<dbReference type="EMBL" id="SMBU01000009">
    <property type="protein sequence ID" value="TCU98902.1"/>
    <property type="molecule type" value="Genomic_DNA"/>
</dbReference>
<keyword evidence="4" id="KW-1005">Bacterial flagellum biogenesis</keyword>
<keyword evidence="6" id="KW-0966">Cell projection</keyword>
<dbReference type="AlphaFoldDB" id="A0A4R3V5N9"/>
<dbReference type="SMART" id="SM00858">
    <property type="entry name" value="SAF"/>
    <property type="match status" value="1"/>
</dbReference>
<feature type="chain" id="PRO_5020925482" description="Flagella basal body P-ring formation protein FlgA" evidence="4">
    <location>
        <begin position="21"/>
        <end position="236"/>
    </location>
</feature>
<accession>A0A4R3V5N9</accession>
<evidence type="ECO:0000256" key="2">
    <source>
        <dbReference type="ARBA" id="ARBA00022729"/>
    </source>
</evidence>
<dbReference type="InterPro" id="IPR013974">
    <property type="entry name" value="SAF"/>
</dbReference>
<evidence type="ECO:0000313" key="7">
    <source>
        <dbReference type="Proteomes" id="UP000295110"/>
    </source>
</evidence>
<keyword evidence="7" id="KW-1185">Reference proteome</keyword>
<keyword evidence="2 4" id="KW-0732">Signal</keyword>
<evidence type="ECO:0000256" key="1">
    <source>
        <dbReference type="ARBA" id="ARBA00004418"/>
    </source>
</evidence>
<dbReference type="Proteomes" id="UP000295110">
    <property type="component" value="Unassembled WGS sequence"/>
</dbReference>
<dbReference type="InterPro" id="IPR039246">
    <property type="entry name" value="Flagellar_FlgA"/>
</dbReference>
<dbReference type="Pfam" id="PF17656">
    <property type="entry name" value="ChapFlgA_N"/>
    <property type="match status" value="1"/>
</dbReference>
<evidence type="ECO:0000256" key="3">
    <source>
        <dbReference type="ARBA" id="ARBA00022764"/>
    </source>
</evidence>
<feature type="signal peptide" evidence="4">
    <location>
        <begin position="1"/>
        <end position="20"/>
    </location>
</feature>
<dbReference type="InterPro" id="IPR017585">
    <property type="entry name" value="SAF_FlgA"/>
</dbReference>
<comment type="similarity">
    <text evidence="4">Belongs to the FlgA family.</text>
</comment>
<keyword evidence="6" id="KW-0969">Cilium</keyword>
<dbReference type="Gene3D" id="3.90.1210.10">
    <property type="entry name" value="Antifreeze-like/N-acetylneuraminic acid synthase C-terminal domain"/>
    <property type="match status" value="1"/>
</dbReference>
<dbReference type="PANTHER" id="PTHR36307:SF1">
    <property type="entry name" value="FLAGELLA BASAL BODY P-RING FORMATION PROTEIN FLGA"/>
    <property type="match status" value="1"/>
</dbReference>
<keyword evidence="3 4" id="KW-0574">Periplasm</keyword>
<comment type="subcellular location">
    <subcellularLocation>
        <location evidence="1 4">Periplasm</location>
    </subcellularLocation>
</comment>
<dbReference type="OrthoDB" id="8561436at2"/>
<reference evidence="6 7" key="1">
    <citation type="submission" date="2019-03" db="EMBL/GenBank/DDBJ databases">
        <title>Genomic Encyclopedia of Type Strains, Phase IV (KMG-IV): sequencing the most valuable type-strain genomes for metagenomic binning, comparative biology and taxonomic classification.</title>
        <authorList>
            <person name="Goeker M."/>
        </authorList>
    </citation>
    <scope>NUCLEOTIDE SEQUENCE [LARGE SCALE GENOMIC DNA]</scope>
    <source>
        <strain evidence="6 7">DSM 654</strain>
    </source>
</reference>
<dbReference type="NCBIfam" id="TIGR03170">
    <property type="entry name" value="flgA_cterm"/>
    <property type="match status" value="1"/>
</dbReference>
<dbReference type="GO" id="GO:0042597">
    <property type="term" value="C:periplasmic space"/>
    <property type="evidence" value="ECO:0007669"/>
    <property type="project" value="UniProtKB-SubCell"/>
</dbReference>
<dbReference type="Pfam" id="PF13144">
    <property type="entry name" value="ChapFlgA"/>
    <property type="match status" value="1"/>
</dbReference>
<evidence type="ECO:0000259" key="5">
    <source>
        <dbReference type="SMART" id="SM00858"/>
    </source>
</evidence>
<comment type="caution">
    <text evidence="6">The sequence shown here is derived from an EMBL/GenBank/DDBJ whole genome shotgun (WGS) entry which is preliminary data.</text>
</comment>
<dbReference type="RefSeq" id="WP_132571232.1">
    <property type="nucleotide sequence ID" value="NZ_CBCSGL010000039.1"/>
</dbReference>
<dbReference type="GO" id="GO:0044780">
    <property type="term" value="P:bacterial-type flagellum assembly"/>
    <property type="evidence" value="ECO:0007669"/>
    <property type="project" value="InterPro"/>
</dbReference>
<proteinExistence type="inferred from homology"/>
<name>A0A4R3V5N9_ROSSA</name>
<evidence type="ECO:0000256" key="4">
    <source>
        <dbReference type="RuleBase" id="RU362063"/>
    </source>
</evidence>